<sequence>MSSLLLKKIQLLSILLGHFMRCNVSWCSVDDVFFPINLAEKWHWLLGRFSFKDGCVYVYDSMSGARQNVAVKKTIEAYSELIPHFLSRIDFWGSRSDGLPAVDFFDICMVDGLPTKANTDWGVFAVAFAEYMIEGSEIPNVIKDIDAIRSRYGTLL</sequence>
<evidence type="ECO:0000313" key="6">
    <source>
        <dbReference type="EMBL" id="KAJ8567619.1"/>
    </source>
</evidence>
<dbReference type="Pfam" id="PF02902">
    <property type="entry name" value="Peptidase_C48"/>
    <property type="match status" value="1"/>
</dbReference>
<accession>A0A9Q1MTA0</accession>
<keyword evidence="4" id="KW-0732">Signal</keyword>
<dbReference type="InterPro" id="IPR003653">
    <property type="entry name" value="Peptidase_C48_C"/>
</dbReference>
<dbReference type="EMBL" id="JAJAGQ010000003">
    <property type="protein sequence ID" value="KAJ8567619.1"/>
    <property type="molecule type" value="Genomic_DNA"/>
</dbReference>
<dbReference type="AlphaFoldDB" id="A0A9Q1MTA0"/>
<comment type="similarity">
    <text evidence="1">Belongs to the peptidase C48 family.</text>
</comment>
<dbReference type="GO" id="GO:0008234">
    <property type="term" value="F:cysteine-type peptidase activity"/>
    <property type="evidence" value="ECO:0007669"/>
    <property type="project" value="InterPro"/>
</dbReference>
<evidence type="ECO:0000313" key="7">
    <source>
        <dbReference type="Proteomes" id="UP001152561"/>
    </source>
</evidence>
<feature type="signal peptide" evidence="4">
    <location>
        <begin position="1"/>
        <end position="27"/>
    </location>
</feature>
<dbReference type="InterPro" id="IPR038765">
    <property type="entry name" value="Papain-like_cys_pep_sf"/>
</dbReference>
<organism evidence="6 7">
    <name type="scientific">Anisodus acutangulus</name>
    <dbReference type="NCBI Taxonomy" id="402998"/>
    <lineage>
        <taxon>Eukaryota</taxon>
        <taxon>Viridiplantae</taxon>
        <taxon>Streptophyta</taxon>
        <taxon>Embryophyta</taxon>
        <taxon>Tracheophyta</taxon>
        <taxon>Spermatophyta</taxon>
        <taxon>Magnoliopsida</taxon>
        <taxon>eudicotyledons</taxon>
        <taxon>Gunneridae</taxon>
        <taxon>Pentapetalae</taxon>
        <taxon>asterids</taxon>
        <taxon>lamiids</taxon>
        <taxon>Solanales</taxon>
        <taxon>Solanaceae</taxon>
        <taxon>Solanoideae</taxon>
        <taxon>Hyoscyameae</taxon>
        <taxon>Anisodus</taxon>
    </lineage>
</organism>
<feature type="chain" id="PRO_5040280148" description="Ubiquitin-like protease family profile domain-containing protein" evidence="4">
    <location>
        <begin position="28"/>
        <end position="156"/>
    </location>
</feature>
<evidence type="ECO:0000256" key="3">
    <source>
        <dbReference type="ARBA" id="ARBA00022801"/>
    </source>
</evidence>
<proteinExistence type="inferred from homology"/>
<reference evidence="7" key="1">
    <citation type="journal article" date="2023" name="Proc. Natl. Acad. Sci. U.S.A.">
        <title>Genomic and structural basis for evolution of tropane alkaloid biosynthesis.</title>
        <authorList>
            <person name="Wanga Y.-J."/>
            <person name="Taina T."/>
            <person name="Yua J.-Y."/>
            <person name="Lia J."/>
            <person name="Xua B."/>
            <person name="Chenc J."/>
            <person name="D'Auriad J.C."/>
            <person name="Huanga J.-P."/>
            <person name="Huanga S.-X."/>
        </authorList>
    </citation>
    <scope>NUCLEOTIDE SEQUENCE [LARGE SCALE GENOMIC DNA]</scope>
    <source>
        <strain evidence="7">cv. KIB-2019</strain>
    </source>
</reference>
<evidence type="ECO:0000256" key="2">
    <source>
        <dbReference type="ARBA" id="ARBA00022670"/>
    </source>
</evidence>
<protein>
    <recommendedName>
        <fullName evidence="5">Ubiquitin-like protease family profile domain-containing protein</fullName>
    </recommendedName>
</protein>
<evidence type="ECO:0000256" key="4">
    <source>
        <dbReference type="SAM" id="SignalP"/>
    </source>
</evidence>
<dbReference type="Proteomes" id="UP001152561">
    <property type="component" value="Unassembled WGS sequence"/>
</dbReference>
<dbReference type="PANTHER" id="PTHR31470">
    <property type="entry name" value="CYSTEINE PROTEINASES SUPERFAMILY PROTEIN-RELATED-RELATED"/>
    <property type="match status" value="1"/>
</dbReference>
<gene>
    <name evidence="6" type="ORF">K7X08_019827</name>
</gene>
<keyword evidence="2" id="KW-0645">Protease</keyword>
<dbReference type="SUPFAM" id="SSF54001">
    <property type="entry name" value="Cysteine proteinases"/>
    <property type="match status" value="1"/>
</dbReference>
<dbReference type="GO" id="GO:0006508">
    <property type="term" value="P:proteolysis"/>
    <property type="evidence" value="ECO:0007669"/>
    <property type="project" value="UniProtKB-KW"/>
</dbReference>
<dbReference type="OrthoDB" id="1304502at2759"/>
<name>A0A9Q1MTA0_9SOLA</name>
<feature type="domain" description="Ubiquitin-like protease family profile" evidence="5">
    <location>
        <begin position="28"/>
        <end position="152"/>
    </location>
</feature>
<dbReference type="Gene3D" id="3.40.395.10">
    <property type="entry name" value="Adenoviral Proteinase, Chain A"/>
    <property type="match status" value="1"/>
</dbReference>
<keyword evidence="3" id="KW-0378">Hydrolase</keyword>
<evidence type="ECO:0000256" key="1">
    <source>
        <dbReference type="ARBA" id="ARBA00005234"/>
    </source>
</evidence>
<comment type="caution">
    <text evidence="6">The sequence shown here is derived from an EMBL/GenBank/DDBJ whole genome shotgun (WGS) entry which is preliminary data.</text>
</comment>
<keyword evidence="7" id="KW-1185">Reference proteome</keyword>
<evidence type="ECO:0000259" key="5">
    <source>
        <dbReference type="Pfam" id="PF02902"/>
    </source>
</evidence>
<dbReference type="PANTHER" id="PTHR31470:SF50">
    <property type="entry name" value="UBIQUITIN-LIKE PROTEASE FAMILY PROFILE DOMAIN-CONTAINING PROTEIN"/>
    <property type="match status" value="1"/>
</dbReference>